<proteinExistence type="predicted"/>
<gene>
    <name evidence="2" type="ORF">CTheo_3222</name>
</gene>
<feature type="compositionally biased region" description="Low complexity" evidence="1">
    <location>
        <begin position="141"/>
        <end position="150"/>
    </location>
</feature>
<evidence type="ECO:0000313" key="2">
    <source>
        <dbReference type="EMBL" id="KAB5593304.1"/>
    </source>
</evidence>
<feature type="compositionally biased region" description="Basic and acidic residues" evidence="1">
    <location>
        <begin position="213"/>
        <end position="228"/>
    </location>
</feature>
<comment type="caution">
    <text evidence="2">The sequence shown here is derived from an EMBL/GenBank/DDBJ whole genome shotgun (WGS) entry which is preliminary data.</text>
</comment>
<sequence>MTRSRFLVSERALNLATLASTPTGSVSCASSASSSSSSFAVRRKLVPHACDATLVSLGIVLVVSSAQPDTPRRPPKRPRALDRDPKLDIIPREQPRYRPPPPDVPLPTRRPRSPPARRLPLYHPLRPLPPLPVPDPPSAPVEPALPTRSSARTRRPPPRNLEHLIVAVSNTARQRQASPAKKRKVDMDDDPDAKRPDDTEDDSARARRLARRTAKDLEATPPRQHDPPKPPSRAARKPPAPPPRSAPRRATRRSSADTSSDEKDAPLVSRRTSSRRSALDPDAFSLAVAAA</sequence>
<feature type="compositionally biased region" description="Basic and acidic residues" evidence="1">
    <location>
        <begin position="79"/>
        <end position="96"/>
    </location>
</feature>
<dbReference type="AlphaFoldDB" id="A0A5N5QNN8"/>
<dbReference type="PROSITE" id="PS51257">
    <property type="entry name" value="PROKAR_LIPOPROTEIN"/>
    <property type="match status" value="1"/>
</dbReference>
<dbReference type="OrthoDB" id="3254023at2759"/>
<evidence type="ECO:0000313" key="3">
    <source>
        <dbReference type="Proteomes" id="UP000383932"/>
    </source>
</evidence>
<feature type="region of interest" description="Disordered" evidence="1">
    <location>
        <begin position="66"/>
        <end position="291"/>
    </location>
</feature>
<dbReference type="Proteomes" id="UP000383932">
    <property type="component" value="Unassembled WGS sequence"/>
</dbReference>
<name>A0A5N5QNN8_9AGAM</name>
<accession>A0A5N5QNN8</accession>
<dbReference type="EMBL" id="SSOP01000040">
    <property type="protein sequence ID" value="KAB5593304.1"/>
    <property type="molecule type" value="Genomic_DNA"/>
</dbReference>
<keyword evidence="3" id="KW-1185">Reference proteome</keyword>
<feature type="compositionally biased region" description="Low complexity" evidence="1">
    <location>
        <begin position="116"/>
        <end position="125"/>
    </location>
</feature>
<feature type="compositionally biased region" description="Polar residues" evidence="1">
    <location>
        <begin position="168"/>
        <end position="177"/>
    </location>
</feature>
<reference evidence="2 3" key="1">
    <citation type="journal article" date="2019" name="Fungal Biol. Biotechnol.">
        <title>Draft genome sequence of fastidious pathogen Ceratobasidium theobromae, which causes vascular-streak dieback in Theobroma cacao.</title>
        <authorList>
            <person name="Ali S.S."/>
            <person name="Asman A."/>
            <person name="Shao J."/>
            <person name="Firmansyah A.P."/>
            <person name="Susilo A.W."/>
            <person name="Rosmana A."/>
            <person name="McMahon P."/>
            <person name="Junaid M."/>
            <person name="Guest D."/>
            <person name="Kheng T.Y."/>
            <person name="Meinhardt L.W."/>
            <person name="Bailey B.A."/>
        </authorList>
    </citation>
    <scope>NUCLEOTIDE SEQUENCE [LARGE SCALE GENOMIC DNA]</scope>
    <source>
        <strain evidence="2 3">CT2</strain>
    </source>
</reference>
<evidence type="ECO:0000256" key="1">
    <source>
        <dbReference type="SAM" id="MobiDB-lite"/>
    </source>
</evidence>
<protein>
    <submittedName>
        <fullName evidence="2">Uncharacterized protein</fullName>
    </submittedName>
</protein>
<feature type="compositionally biased region" description="Pro residues" evidence="1">
    <location>
        <begin position="126"/>
        <end position="140"/>
    </location>
</feature>
<organism evidence="2 3">
    <name type="scientific">Ceratobasidium theobromae</name>
    <dbReference type="NCBI Taxonomy" id="1582974"/>
    <lineage>
        <taxon>Eukaryota</taxon>
        <taxon>Fungi</taxon>
        <taxon>Dikarya</taxon>
        <taxon>Basidiomycota</taxon>
        <taxon>Agaricomycotina</taxon>
        <taxon>Agaricomycetes</taxon>
        <taxon>Cantharellales</taxon>
        <taxon>Ceratobasidiaceae</taxon>
        <taxon>Ceratobasidium</taxon>
    </lineage>
</organism>
<feature type="compositionally biased region" description="Basic and acidic residues" evidence="1">
    <location>
        <begin position="192"/>
        <end position="205"/>
    </location>
</feature>